<comment type="similarity">
    <text evidence="1 5 6">Belongs to the peptidase S8 family.</text>
</comment>
<dbReference type="PROSITE" id="PS51892">
    <property type="entry name" value="SUBTILASE"/>
    <property type="match status" value="1"/>
</dbReference>
<organism evidence="11 12">
    <name type="scientific">Eubacterium barkeri</name>
    <name type="common">Clostridium barkeri</name>
    <dbReference type="NCBI Taxonomy" id="1528"/>
    <lineage>
        <taxon>Bacteria</taxon>
        <taxon>Bacillati</taxon>
        <taxon>Bacillota</taxon>
        <taxon>Clostridia</taxon>
        <taxon>Eubacteriales</taxon>
        <taxon>Eubacteriaceae</taxon>
        <taxon>Eubacterium</taxon>
    </lineage>
</organism>
<keyword evidence="8" id="KW-0472">Membrane</keyword>
<evidence type="ECO:0000259" key="10">
    <source>
        <dbReference type="Pfam" id="PF00082"/>
    </source>
</evidence>
<dbReference type="PANTHER" id="PTHR43806">
    <property type="entry name" value="PEPTIDASE S8"/>
    <property type="match status" value="1"/>
</dbReference>
<dbReference type="SUPFAM" id="SSF81296">
    <property type="entry name" value="E set domains"/>
    <property type="match status" value="1"/>
</dbReference>
<dbReference type="Pfam" id="PF00082">
    <property type="entry name" value="Peptidase_S8"/>
    <property type="match status" value="1"/>
</dbReference>
<dbReference type="Gene3D" id="2.60.40.10">
    <property type="entry name" value="Immunoglobulins"/>
    <property type="match status" value="1"/>
</dbReference>
<dbReference type="PROSITE" id="PS00137">
    <property type="entry name" value="SUBTILASE_HIS"/>
    <property type="match status" value="1"/>
</dbReference>
<accession>A0A1H3JFD2</accession>
<dbReference type="InterPro" id="IPR022398">
    <property type="entry name" value="Peptidase_S8_His-AS"/>
</dbReference>
<dbReference type="GO" id="GO:0004252">
    <property type="term" value="F:serine-type endopeptidase activity"/>
    <property type="evidence" value="ECO:0007669"/>
    <property type="project" value="UniProtKB-UniRule"/>
</dbReference>
<dbReference type="Proteomes" id="UP000199652">
    <property type="component" value="Unassembled WGS sequence"/>
</dbReference>
<dbReference type="InterPro" id="IPR014756">
    <property type="entry name" value="Ig_E-set"/>
</dbReference>
<feature type="transmembrane region" description="Helical" evidence="8">
    <location>
        <begin position="1129"/>
        <end position="1149"/>
    </location>
</feature>
<evidence type="ECO:0000256" key="5">
    <source>
        <dbReference type="PROSITE-ProRule" id="PRU01240"/>
    </source>
</evidence>
<dbReference type="GO" id="GO:0006508">
    <property type="term" value="P:proteolysis"/>
    <property type="evidence" value="ECO:0007669"/>
    <property type="project" value="UniProtKB-KW"/>
</dbReference>
<dbReference type="InterPro" id="IPR013783">
    <property type="entry name" value="Ig-like_fold"/>
</dbReference>
<dbReference type="InterPro" id="IPR036852">
    <property type="entry name" value="Peptidase_S8/S53_dom_sf"/>
</dbReference>
<keyword evidence="8" id="KW-0812">Transmembrane</keyword>
<dbReference type="SUPFAM" id="SSF117281">
    <property type="entry name" value="Kelch motif"/>
    <property type="match status" value="1"/>
</dbReference>
<dbReference type="OrthoDB" id="9798386at2"/>
<feature type="chain" id="PRO_5011513137" evidence="9">
    <location>
        <begin position="27"/>
        <end position="1158"/>
    </location>
</feature>
<keyword evidence="3 5" id="KW-0378">Hydrolase</keyword>
<dbReference type="InterPro" id="IPR023827">
    <property type="entry name" value="Peptidase_S8_Asp-AS"/>
</dbReference>
<feature type="region of interest" description="Disordered" evidence="7">
    <location>
        <begin position="1084"/>
        <end position="1121"/>
    </location>
</feature>
<dbReference type="Gene3D" id="2.120.10.80">
    <property type="entry name" value="Kelch-type beta propeller"/>
    <property type="match status" value="1"/>
</dbReference>
<protein>
    <submittedName>
        <fullName evidence="11">Subtilase family protein</fullName>
    </submittedName>
</protein>
<feature type="active site" description="Charge relay system" evidence="5">
    <location>
        <position position="232"/>
    </location>
</feature>
<evidence type="ECO:0000256" key="6">
    <source>
        <dbReference type="RuleBase" id="RU003355"/>
    </source>
</evidence>
<dbReference type="PROSITE" id="PS00138">
    <property type="entry name" value="SUBTILASE_SER"/>
    <property type="match status" value="1"/>
</dbReference>
<dbReference type="AlphaFoldDB" id="A0A1H3JFD2"/>
<reference evidence="12" key="1">
    <citation type="submission" date="2016-10" db="EMBL/GenBank/DDBJ databases">
        <authorList>
            <person name="Varghese N."/>
            <person name="Submissions S."/>
        </authorList>
    </citation>
    <scope>NUCLEOTIDE SEQUENCE [LARGE SCALE GENOMIC DNA]</scope>
    <source>
        <strain evidence="12">VPI 5359</strain>
    </source>
</reference>
<feature type="compositionally biased region" description="Low complexity" evidence="7">
    <location>
        <begin position="1110"/>
        <end position="1121"/>
    </location>
</feature>
<keyword evidence="12" id="KW-1185">Reference proteome</keyword>
<evidence type="ECO:0000256" key="3">
    <source>
        <dbReference type="ARBA" id="ARBA00022801"/>
    </source>
</evidence>
<evidence type="ECO:0000313" key="12">
    <source>
        <dbReference type="Proteomes" id="UP000199652"/>
    </source>
</evidence>
<dbReference type="PROSITE" id="PS00136">
    <property type="entry name" value="SUBTILASE_ASP"/>
    <property type="match status" value="1"/>
</dbReference>
<evidence type="ECO:0000256" key="8">
    <source>
        <dbReference type="SAM" id="Phobius"/>
    </source>
</evidence>
<dbReference type="STRING" id="1528.SAMN04488579_12921"/>
<dbReference type="InterPro" id="IPR000209">
    <property type="entry name" value="Peptidase_S8/S53_dom"/>
</dbReference>
<feature type="active site" description="Charge relay system" evidence="5">
    <location>
        <position position="181"/>
    </location>
</feature>
<dbReference type="PRINTS" id="PR00723">
    <property type="entry name" value="SUBTILISIN"/>
</dbReference>
<keyword evidence="2 5" id="KW-0645">Protease</keyword>
<dbReference type="InterPro" id="IPR015500">
    <property type="entry name" value="Peptidase_S8_subtilisin-rel"/>
</dbReference>
<feature type="signal peptide" evidence="9">
    <location>
        <begin position="1"/>
        <end position="26"/>
    </location>
</feature>
<evidence type="ECO:0000256" key="7">
    <source>
        <dbReference type="SAM" id="MobiDB-lite"/>
    </source>
</evidence>
<feature type="active site" description="Charge relay system" evidence="5">
    <location>
        <position position="603"/>
    </location>
</feature>
<gene>
    <name evidence="11" type="ORF">SAMN04488579_12921</name>
</gene>
<dbReference type="EMBL" id="FNOU01000029">
    <property type="protein sequence ID" value="SDY38269.1"/>
    <property type="molecule type" value="Genomic_DNA"/>
</dbReference>
<evidence type="ECO:0000256" key="9">
    <source>
        <dbReference type="SAM" id="SignalP"/>
    </source>
</evidence>
<dbReference type="Gene3D" id="3.40.50.200">
    <property type="entry name" value="Peptidase S8/S53 domain"/>
    <property type="match status" value="2"/>
</dbReference>
<name>A0A1H3JFD2_EUBBA</name>
<evidence type="ECO:0000313" key="11">
    <source>
        <dbReference type="EMBL" id="SDY38269.1"/>
    </source>
</evidence>
<keyword evidence="8" id="KW-1133">Transmembrane helix</keyword>
<dbReference type="InterPro" id="IPR023828">
    <property type="entry name" value="Peptidase_S8_Ser-AS"/>
</dbReference>
<dbReference type="InterPro" id="IPR050131">
    <property type="entry name" value="Peptidase_S8_subtilisin-like"/>
</dbReference>
<proteinExistence type="inferred from homology"/>
<dbReference type="PANTHER" id="PTHR43806:SF11">
    <property type="entry name" value="CEREVISIN-RELATED"/>
    <property type="match status" value="1"/>
</dbReference>
<keyword evidence="9" id="KW-0732">Signal</keyword>
<evidence type="ECO:0000256" key="4">
    <source>
        <dbReference type="ARBA" id="ARBA00022825"/>
    </source>
</evidence>
<feature type="domain" description="Peptidase S8/S53" evidence="10">
    <location>
        <begin position="174"/>
        <end position="396"/>
    </location>
</feature>
<dbReference type="SUPFAM" id="SSF52743">
    <property type="entry name" value="Subtilisin-like"/>
    <property type="match status" value="2"/>
</dbReference>
<keyword evidence="4 5" id="KW-0720">Serine protease</keyword>
<sequence length="1158" mass="121561">MMKKRLLALLLSAALVLGTLPISVFAQDEGVVDYGTPGVDYVEGEVIACVKGGAAALQTSVLRRASAYSTADLMAVTPESEEISTFSLEGGSEKSLVLVTGSDTEGMIADLESNPAVEYAEPNYIFKMTDIGSPSDPGYPYQWGLNNQLNSPTGADMKVKDAWAQAPASAAGGTPVVAVLDSGVDYRHKDLEAVMWDEGENFPALTGMGGGKYGYNPGGTDTTDPMDTLVGHGTHCAGVIAAQWDNGLGGAGVAKDCEIMGVKMFSETGGGNLLSAIKGYAYIQAAKEAGVNVVAINNSWGPSSYNGTLMHSISTASDSIGRLGVVSCFSAGNEGTDNDLNVSRLVDSPYALSVGAMDSEGYPTYFTCYGKRSVDVFSPGAQILSATSTDTTVPMDNHEMPVQYLPWIQESKDSVFYEDFEGVSPSVRLQLYNQEGRLVDTAAQAAVSPGYLSDTGSQIDLSAIPDGETFSIQLSFDKDKLSAITGTEDLYLAFQGSMGSACYGKGLILQEKGADGSWQSMDSSQVYQGKSMPLRLSFTDHNWNVSTGKVKEPKALLSSLEGNEIVLRLSGTMTGNTGDTVFRLDDFGIGTAPSDYYYADGTSMAAPMITGLAALLSTTYTTAGGTMGENALEMIARIKGGVDRSTAEATGLTEKSVSGGYADAEKAFTNPVPVLNDLVVSGSTAVITGYFFGADAGTVAIGGEPAPVKAWGDREITVSLPDGISGMPEVTITRSNGEWGRNFFTLEPDYRGYSDLAVPDIDYGQVQGNDLTSADGSPVAMAGAGHTLLYLGVMAETNAHYMEAYDTQTGTWRSVPLPSQGIVGYGMRFLYQLAGGKSKIYMLYSETDGQTSTVKIGTFDPERDTWSSVKADLNGTEALAVYGDQLLVIGGDVQKGDAFEALTTVRIVDPTTGQVIGNLPELPEGRSGSVAYTSGNTLIVAGGYSSVINKLMGKASTAYGNTMVFDGSTWTKNDDNYFDASASNPNYDLQQTLDFAAGAVDHGLILTGPVKNLGKSTLSTFAAEGMMDTWHLDTQTSSWSGDSALLYSSQKTTKNVGASLNGQFYALGYRDGLSDNLVFRATPVAYTPPTGNPGEQKPSPTPDPTAEPQTTTSVTAANSNTGLSETGQVGVAIALLAALTAVIIAGVYMGKKKLGYKE</sequence>
<dbReference type="InterPro" id="IPR015915">
    <property type="entry name" value="Kelch-typ_b-propeller"/>
</dbReference>
<evidence type="ECO:0000256" key="2">
    <source>
        <dbReference type="ARBA" id="ARBA00022670"/>
    </source>
</evidence>
<evidence type="ECO:0000256" key="1">
    <source>
        <dbReference type="ARBA" id="ARBA00011073"/>
    </source>
</evidence>